<dbReference type="OrthoDB" id="9797506at2"/>
<gene>
    <name evidence="1" type="ORF">CVM52_14975</name>
</gene>
<organism evidence="1 2">
    <name type="scientific">Pseudooceanicola lipolyticus</name>
    <dbReference type="NCBI Taxonomy" id="2029104"/>
    <lineage>
        <taxon>Bacteria</taxon>
        <taxon>Pseudomonadati</taxon>
        <taxon>Pseudomonadota</taxon>
        <taxon>Alphaproteobacteria</taxon>
        <taxon>Rhodobacterales</taxon>
        <taxon>Paracoccaceae</taxon>
        <taxon>Pseudooceanicola</taxon>
    </lineage>
</organism>
<reference evidence="1 2" key="1">
    <citation type="journal article" date="2018" name="Int. J. Syst. Evol. Microbiol.">
        <title>Pseudooceanicola lipolyticus sp. nov., a marine alphaproteobacterium, reclassification of Oceanicola flagellatus as Pseudooceanicola flagellatus comb. nov. and emended description of the genus Pseudooceanicola.</title>
        <authorList>
            <person name="Huang M.-M."/>
            <person name="Guo L.-L."/>
            <person name="Wu Y.-H."/>
            <person name="Lai Q.-L."/>
            <person name="Shao Z.-Z."/>
            <person name="Wang C.-S."/>
            <person name="Wu M."/>
            <person name="Xu X.-W."/>
        </authorList>
    </citation>
    <scope>NUCLEOTIDE SEQUENCE [LARGE SCALE GENOMIC DNA]</scope>
    <source>
        <strain evidence="1 2">157</strain>
    </source>
</reference>
<accession>A0A2M8IZB9</accession>
<evidence type="ECO:0000313" key="1">
    <source>
        <dbReference type="EMBL" id="PJE35881.1"/>
    </source>
</evidence>
<evidence type="ECO:0000313" key="2">
    <source>
        <dbReference type="Proteomes" id="UP000231553"/>
    </source>
</evidence>
<comment type="caution">
    <text evidence="1">The sequence shown here is derived from an EMBL/GenBank/DDBJ whole genome shotgun (WGS) entry which is preliminary data.</text>
</comment>
<keyword evidence="2" id="KW-1185">Reference proteome</keyword>
<proteinExistence type="predicted"/>
<evidence type="ECO:0008006" key="3">
    <source>
        <dbReference type="Google" id="ProtNLM"/>
    </source>
</evidence>
<protein>
    <recommendedName>
        <fullName evidence="3">Phospholipid-binding protein</fullName>
    </recommendedName>
</protein>
<dbReference type="Proteomes" id="UP000231553">
    <property type="component" value="Unassembled WGS sequence"/>
</dbReference>
<dbReference type="EMBL" id="PGTB01000067">
    <property type="protein sequence ID" value="PJE35881.1"/>
    <property type="molecule type" value="Genomic_DNA"/>
</dbReference>
<name>A0A2M8IZB9_9RHOB</name>
<dbReference type="AlphaFoldDB" id="A0A2M8IZB9"/>
<sequence>MKDLDVPGYNHGGGKVRLTTSGTVPMGVFKYKSPCPPNGSHTYEWTAKARAGGKVLATAKARRKYPE</sequence>